<name>A0A654ME89_9ARCH</name>
<dbReference type="AlphaFoldDB" id="A0A654ME89"/>
<organism evidence="1 2">
    <name type="scientific">Candidatus Nitrosocosmicus oleophilus</name>
    <dbReference type="NCBI Taxonomy" id="1353260"/>
    <lineage>
        <taxon>Archaea</taxon>
        <taxon>Nitrososphaerota</taxon>
        <taxon>Nitrososphaeria</taxon>
        <taxon>Nitrososphaerales</taxon>
        <taxon>Nitrososphaeraceae</taxon>
        <taxon>Candidatus Nitrosocosmicus</taxon>
    </lineage>
</organism>
<dbReference type="EMBL" id="CP012850">
    <property type="protein sequence ID" value="ALI37792.1"/>
    <property type="molecule type" value="Genomic_DNA"/>
</dbReference>
<keyword evidence="2" id="KW-1185">Reference proteome</keyword>
<protein>
    <submittedName>
        <fullName evidence="1">Uncharacterized protein</fullName>
    </submittedName>
</protein>
<dbReference type="KEGG" id="taa:NMY3_03610"/>
<dbReference type="Proteomes" id="UP000058925">
    <property type="component" value="Chromosome"/>
</dbReference>
<proteinExistence type="predicted"/>
<evidence type="ECO:0000313" key="2">
    <source>
        <dbReference type="Proteomes" id="UP000058925"/>
    </source>
</evidence>
<gene>
    <name evidence="1" type="ORF">NMY3_03610</name>
</gene>
<sequence>MEMTLLKAKIIPKKQIKIVNMFPETVISLVVTTEVQTLSVQVNKEHQE</sequence>
<reference evidence="2" key="1">
    <citation type="submission" date="2015-10" db="EMBL/GenBank/DDBJ databases">
        <title>Niche specialization of a soil ammonia-oxidizing archaeon, Candidatus Nitrosocosmicus oleophilus.</title>
        <authorList>
            <person name="Jung M.-Y."/>
            <person name="Rhee S.-K."/>
        </authorList>
    </citation>
    <scope>NUCLEOTIDE SEQUENCE [LARGE SCALE GENOMIC DNA]</scope>
    <source>
        <strain evidence="2">MY3</strain>
    </source>
</reference>
<evidence type="ECO:0000313" key="1">
    <source>
        <dbReference type="EMBL" id="ALI37792.1"/>
    </source>
</evidence>
<accession>A0A654ME89</accession>